<dbReference type="Pfam" id="PF00353">
    <property type="entry name" value="HemolysinCabind"/>
    <property type="match status" value="4"/>
</dbReference>
<comment type="subcellular location">
    <subcellularLocation>
        <location evidence="1">Secreted</location>
    </subcellularLocation>
</comment>
<evidence type="ECO:0000256" key="4">
    <source>
        <dbReference type="SAM" id="SignalP"/>
    </source>
</evidence>
<evidence type="ECO:0000256" key="3">
    <source>
        <dbReference type="SAM" id="MobiDB-lite"/>
    </source>
</evidence>
<keyword evidence="6" id="KW-1185">Reference proteome</keyword>
<accession>A0ABV8J0J9</accession>
<feature type="region of interest" description="Disordered" evidence="3">
    <location>
        <begin position="244"/>
        <end position="265"/>
    </location>
</feature>
<feature type="region of interest" description="Disordered" evidence="3">
    <location>
        <begin position="126"/>
        <end position="178"/>
    </location>
</feature>
<sequence length="465" mass="46337">MKSSGLRGIAVGAMPALAIVLLHPGTAGAAVTGLEANVTAGVLSVTSGGGLADKVNVLGPLAASGGTYIAVVSDDAGQVVPGTGCEAVDRYQIVCDAPAITRIEVSSGAGNDRVVTDVTIPVTVHGGDGDDQLTDRAGGNELSGDTGSDWLYGGAGDDRLSGGDGGDQIHGEAGDDTMDGGAGTDFFVAGFDLDGTDVLRGGDGDDYADYSRRSAPVTVTLDGIADDGSAGENDVLSGIESVRAGSGDDRLAGDDEANTLDGGAGNDRIVGLGGDDSLYGDRGDDAVEGGAGADSLAGGLGRDTVLGGAGDDYLSVGEHPGEGLDLEPDRYDGGAGRDRLSYSWTSRAVTVTLDGLANDGKAGENDNAVAIEDISGTNYDDVLIGDGGDNRITGEAGKDVIDGGAGVDDLNGGPGRDTLRSVDGAGSRDRVEGGYPWDTRKDDDTCEADADDLVFACANEVIVQP</sequence>
<evidence type="ECO:0000313" key="6">
    <source>
        <dbReference type="Proteomes" id="UP001595867"/>
    </source>
</evidence>
<evidence type="ECO:0000256" key="1">
    <source>
        <dbReference type="ARBA" id="ARBA00004613"/>
    </source>
</evidence>
<feature type="compositionally biased region" description="Basic and acidic residues" evidence="3">
    <location>
        <begin position="426"/>
        <end position="443"/>
    </location>
</feature>
<dbReference type="EMBL" id="JBHSBL010000021">
    <property type="protein sequence ID" value="MFC4069635.1"/>
    <property type="molecule type" value="Genomic_DNA"/>
</dbReference>
<dbReference type="PRINTS" id="PR00313">
    <property type="entry name" value="CABNDNGRPT"/>
</dbReference>
<feature type="signal peptide" evidence="4">
    <location>
        <begin position="1"/>
        <end position="29"/>
    </location>
</feature>
<dbReference type="InterPro" id="IPR011049">
    <property type="entry name" value="Serralysin-like_metalloprot_C"/>
</dbReference>
<dbReference type="Gene3D" id="2.150.10.10">
    <property type="entry name" value="Serralysin-like metalloprotease, C-terminal"/>
    <property type="match status" value="3"/>
</dbReference>
<dbReference type="SUPFAM" id="SSF51120">
    <property type="entry name" value="beta-Roll"/>
    <property type="match status" value="3"/>
</dbReference>
<dbReference type="RefSeq" id="WP_378070532.1">
    <property type="nucleotide sequence ID" value="NZ_JBHSBL010000021.1"/>
</dbReference>
<gene>
    <name evidence="5" type="ORF">ACFO0C_32330</name>
</gene>
<dbReference type="PANTHER" id="PTHR38340">
    <property type="entry name" value="S-LAYER PROTEIN"/>
    <property type="match status" value="1"/>
</dbReference>
<dbReference type="PROSITE" id="PS00330">
    <property type="entry name" value="HEMOLYSIN_CALCIUM"/>
    <property type="match status" value="2"/>
</dbReference>
<feature type="chain" id="PRO_5046202280" evidence="4">
    <location>
        <begin position="30"/>
        <end position="465"/>
    </location>
</feature>
<comment type="caution">
    <text evidence="5">The sequence shown here is derived from an EMBL/GenBank/DDBJ whole genome shotgun (WGS) entry which is preliminary data.</text>
</comment>
<protein>
    <submittedName>
        <fullName evidence="5">Calcium-binding protein</fullName>
    </submittedName>
</protein>
<reference evidence="6" key="1">
    <citation type="journal article" date="2019" name="Int. J. Syst. Evol. Microbiol.">
        <title>The Global Catalogue of Microorganisms (GCM) 10K type strain sequencing project: providing services to taxonomists for standard genome sequencing and annotation.</title>
        <authorList>
            <consortium name="The Broad Institute Genomics Platform"/>
            <consortium name="The Broad Institute Genome Sequencing Center for Infectious Disease"/>
            <person name="Wu L."/>
            <person name="Ma J."/>
        </authorList>
    </citation>
    <scope>NUCLEOTIDE SEQUENCE [LARGE SCALE GENOMIC DNA]</scope>
    <source>
        <strain evidence="6">TBRC 5832</strain>
    </source>
</reference>
<evidence type="ECO:0000256" key="2">
    <source>
        <dbReference type="ARBA" id="ARBA00022525"/>
    </source>
</evidence>
<feature type="compositionally biased region" description="Basic and acidic residues" evidence="3">
    <location>
        <begin position="156"/>
        <end position="173"/>
    </location>
</feature>
<keyword evidence="4" id="KW-0732">Signal</keyword>
<keyword evidence="2" id="KW-0964">Secreted</keyword>
<organism evidence="5 6">
    <name type="scientific">Actinoplanes subglobosus</name>
    <dbReference type="NCBI Taxonomy" id="1547892"/>
    <lineage>
        <taxon>Bacteria</taxon>
        <taxon>Bacillati</taxon>
        <taxon>Actinomycetota</taxon>
        <taxon>Actinomycetes</taxon>
        <taxon>Micromonosporales</taxon>
        <taxon>Micromonosporaceae</taxon>
        <taxon>Actinoplanes</taxon>
    </lineage>
</organism>
<name>A0ABV8J0J9_9ACTN</name>
<dbReference type="InterPro" id="IPR018511">
    <property type="entry name" value="Hemolysin-typ_Ca-bd_CS"/>
</dbReference>
<dbReference type="PANTHER" id="PTHR38340:SF1">
    <property type="entry name" value="S-LAYER PROTEIN"/>
    <property type="match status" value="1"/>
</dbReference>
<dbReference type="Proteomes" id="UP001595867">
    <property type="component" value="Unassembled WGS sequence"/>
</dbReference>
<dbReference type="InterPro" id="IPR050557">
    <property type="entry name" value="RTX_toxin/Mannuronan_C5-epim"/>
</dbReference>
<dbReference type="InterPro" id="IPR001343">
    <property type="entry name" value="Hemolysn_Ca-bd"/>
</dbReference>
<evidence type="ECO:0000313" key="5">
    <source>
        <dbReference type="EMBL" id="MFC4069635.1"/>
    </source>
</evidence>
<proteinExistence type="predicted"/>
<feature type="region of interest" description="Disordered" evidence="3">
    <location>
        <begin position="404"/>
        <end position="443"/>
    </location>
</feature>